<organism evidence="2 3">
    <name type="scientific">Wenjunlia vitaminophila</name>
    <name type="common">Streptomyces vitaminophilus</name>
    <dbReference type="NCBI Taxonomy" id="76728"/>
    <lineage>
        <taxon>Bacteria</taxon>
        <taxon>Bacillati</taxon>
        <taxon>Actinomycetota</taxon>
        <taxon>Actinomycetes</taxon>
        <taxon>Kitasatosporales</taxon>
        <taxon>Streptomycetaceae</taxon>
        <taxon>Wenjunlia</taxon>
    </lineage>
</organism>
<name>A0A0T6LM20_WENVI</name>
<comment type="caution">
    <text evidence="2">The sequence shown here is derived from an EMBL/GenBank/DDBJ whole genome shotgun (WGS) entry which is preliminary data.</text>
</comment>
<accession>A0A0T6LM20</accession>
<keyword evidence="3" id="KW-1185">Reference proteome</keyword>
<feature type="transmembrane region" description="Helical" evidence="1">
    <location>
        <begin position="218"/>
        <end position="238"/>
    </location>
</feature>
<feature type="transmembrane region" description="Helical" evidence="1">
    <location>
        <begin position="185"/>
        <end position="211"/>
    </location>
</feature>
<dbReference type="eggNOG" id="COG1835">
    <property type="taxonomic scope" value="Bacteria"/>
</dbReference>
<dbReference type="STRING" id="76728.AQ490_10450"/>
<feature type="transmembrane region" description="Helical" evidence="1">
    <location>
        <begin position="154"/>
        <end position="173"/>
    </location>
</feature>
<protein>
    <submittedName>
        <fullName evidence="2">Uncharacterized protein</fullName>
    </submittedName>
</protein>
<feature type="transmembrane region" description="Helical" evidence="1">
    <location>
        <begin position="300"/>
        <end position="333"/>
    </location>
</feature>
<proteinExistence type="predicted"/>
<dbReference type="Proteomes" id="UP000050867">
    <property type="component" value="Unassembled WGS sequence"/>
</dbReference>
<keyword evidence="1" id="KW-1133">Transmembrane helix</keyword>
<keyword evidence="1" id="KW-0812">Transmembrane</keyword>
<feature type="transmembrane region" description="Helical" evidence="1">
    <location>
        <begin position="100"/>
        <end position="127"/>
    </location>
</feature>
<feature type="transmembrane region" description="Helical" evidence="1">
    <location>
        <begin position="270"/>
        <end position="288"/>
    </location>
</feature>
<reference evidence="2 3" key="1">
    <citation type="submission" date="2015-10" db="EMBL/GenBank/DDBJ databases">
        <title>Draft genome sequence of pyrrolomycin-producing Streptomyces vitaminophilus.</title>
        <authorList>
            <person name="Graham D.E."/>
            <person name="Mahan K.M."/>
            <person name="Klingeman D.M."/>
            <person name="Hettich R.L."/>
            <person name="Parry R.J."/>
        </authorList>
    </citation>
    <scope>NUCLEOTIDE SEQUENCE [LARGE SCALE GENOMIC DNA]</scope>
    <source>
        <strain evidence="2 3">ATCC 31673</strain>
    </source>
</reference>
<sequence>MATLDPASAAGVKSRRFPRTLRQQWLRGRRWLSPRHPVGAAVLLAGLLHIMWALFLASGGGDLAAQDAWAGFVAKHPGSAYNLAWYGGMHTVNYSVISPYLMAVLGVRTVAVIAGTVSAGLVAMLLLRAKVARPMPAALWAACALAGNAASGRVTFALGVMWALAAVAAVFAVRWSRRARAVGTVAFGALATMSSPVAGMFLMVVAAALFLTRRRPPAYALAVGPVAVVGVTMLLFPFRGMQPISVLSVFLPAGTAIAVAVLAPKSWKTIRVGAAVYAVGVILAWVIPSPVGTNVDRLSLLFAGVVLLAMAATRPKVVAIYAVFAVAAVWAVAKPGYDLARTRPAASWNAQTAPLIEELKRVGADRGRVEVVPERSHREASGLSPYVILARGWNRQLDLARHPLFYDGSLTAEKYRQWLRRWAVHYVVLPEAPPDDWAAKEADLVRGGLPFLEPVWSDENWRLYRFTEPVPLAEAPADVERAGPDEVVVEIPAAGSVLVRIPWSPWLSLDDDNSDGSCLAPEGEWTRLHASGPGEYRIGARYQLPRGTPCDD</sequence>
<evidence type="ECO:0000313" key="3">
    <source>
        <dbReference type="Proteomes" id="UP000050867"/>
    </source>
</evidence>
<dbReference type="AlphaFoldDB" id="A0A0T6LM20"/>
<evidence type="ECO:0000256" key="1">
    <source>
        <dbReference type="SAM" id="Phobius"/>
    </source>
</evidence>
<gene>
    <name evidence="2" type="ORF">AQ490_10450</name>
</gene>
<feature type="transmembrane region" description="Helical" evidence="1">
    <location>
        <begin position="37"/>
        <end position="57"/>
    </location>
</feature>
<keyword evidence="1" id="KW-0472">Membrane</keyword>
<feature type="transmembrane region" description="Helical" evidence="1">
    <location>
        <begin position="244"/>
        <end position="263"/>
    </location>
</feature>
<evidence type="ECO:0000313" key="2">
    <source>
        <dbReference type="EMBL" id="KRV47149.1"/>
    </source>
</evidence>
<dbReference type="EMBL" id="LLZU01000038">
    <property type="protein sequence ID" value="KRV47149.1"/>
    <property type="molecule type" value="Genomic_DNA"/>
</dbReference>